<dbReference type="RefSeq" id="WP_120327336.1">
    <property type="nucleotide sequence ID" value="NZ_RAQQ01000003.1"/>
</dbReference>
<dbReference type="InterPro" id="IPR029021">
    <property type="entry name" value="Prot-tyrosine_phosphatase-like"/>
</dbReference>
<proteinExistence type="inferred from homology"/>
<sequence length="277" mass="30064">MSEGGERTVEEPAGGREWALVGAPNARDLGGLVGADGRRVRTGRLIRTPALGRLTDDDLTVLGKLAPACVIDLRDASEIAVAPADRLVGEPRTVHLPVHDPEHPVFTYVSAVLLGHDLTAYAELARQGTPAAMAAIYRWFVTGESARAGFAEAVRLAARPENLPLVYHCSAGKDRTGWLTVILLTALGVDEEAIRAEYLRNNALTESLRAVLLEAMRRRQPELDVEAVLPVLEVRPEYLDAAYDEVRRVHGSVEAYLRDGLGLTDEVIAALRAQLLE</sequence>
<organism evidence="3 4">
    <name type="scientific">Micromonospora globbae</name>
    <dbReference type="NCBI Taxonomy" id="1894969"/>
    <lineage>
        <taxon>Bacteria</taxon>
        <taxon>Bacillati</taxon>
        <taxon>Actinomycetota</taxon>
        <taxon>Actinomycetes</taxon>
        <taxon>Micromonosporales</taxon>
        <taxon>Micromonosporaceae</taxon>
        <taxon>Micromonospora</taxon>
    </lineage>
</organism>
<name>A0A420F6I7_9ACTN</name>
<evidence type="ECO:0000256" key="1">
    <source>
        <dbReference type="ARBA" id="ARBA00009580"/>
    </source>
</evidence>
<dbReference type="OrthoDB" id="1188001at2"/>
<protein>
    <submittedName>
        <fullName evidence="3">Tyrosine-protein phosphatase</fullName>
    </submittedName>
</protein>
<reference evidence="3 4" key="1">
    <citation type="journal article" date="2018" name="Int. J. Syst. Evol. Microbiol.">
        <title>Micromonospora globbae sp. nov., an endophytic actinomycete isolated from roots of Globba winitii C. H. Wright.</title>
        <authorList>
            <person name="Kuncharoen N."/>
            <person name="Pittayakhajonwut P."/>
            <person name="Tanasupawat S."/>
        </authorList>
    </citation>
    <scope>NUCLEOTIDE SEQUENCE [LARGE SCALE GENOMIC DNA]</scope>
    <source>
        <strain evidence="3 4">WPS1-2</strain>
    </source>
</reference>
<evidence type="ECO:0000313" key="3">
    <source>
        <dbReference type="EMBL" id="RKF28525.1"/>
    </source>
</evidence>
<dbReference type="Gene3D" id="3.90.190.10">
    <property type="entry name" value="Protein tyrosine phosphatase superfamily"/>
    <property type="match status" value="1"/>
</dbReference>
<dbReference type="PANTHER" id="PTHR31126">
    <property type="entry name" value="TYROSINE-PROTEIN PHOSPHATASE"/>
    <property type="match status" value="1"/>
</dbReference>
<dbReference type="Pfam" id="PF13350">
    <property type="entry name" value="Y_phosphatase3"/>
    <property type="match status" value="1"/>
</dbReference>
<dbReference type="Proteomes" id="UP000285744">
    <property type="component" value="Unassembled WGS sequence"/>
</dbReference>
<accession>A0A420F6I7</accession>
<dbReference type="EMBL" id="RAQQ01000003">
    <property type="protein sequence ID" value="RKF28525.1"/>
    <property type="molecule type" value="Genomic_DNA"/>
</dbReference>
<feature type="domain" description="Tyrosine specific protein phosphatases" evidence="2">
    <location>
        <begin position="148"/>
        <end position="190"/>
    </location>
</feature>
<dbReference type="InterPro" id="IPR000387">
    <property type="entry name" value="Tyr_Pase_dom"/>
</dbReference>
<dbReference type="GO" id="GO:0004721">
    <property type="term" value="F:phosphoprotein phosphatase activity"/>
    <property type="evidence" value="ECO:0007669"/>
    <property type="project" value="InterPro"/>
</dbReference>
<dbReference type="AlphaFoldDB" id="A0A420F6I7"/>
<comment type="caution">
    <text evidence="3">The sequence shown here is derived from an EMBL/GenBank/DDBJ whole genome shotgun (WGS) entry which is preliminary data.</text>
</comment>
<evidence type="ECO:0000313" key="4">
    <source>
        <dbReference type="Proteomes" id="UP000285744"/>
    </source>
</evidence>
<dbReference type="PANTHER" id="PTHR31126:SF1">
    <property type="entry name" value="TYROSINE SPECIFIC PROTEIN PHOSPHATASES DOMAIN-CONTAINING PROTEIN"/>
    <property type="match status" value="1"/>
</dbReference>
<gene>
    <name evidence="3" type="ORF">D7I43_05795</name>
</gene>
<comment type="similarity">
    <text evidence="1">Belongs to the protein-tyrosine phosphatase family.</text>
</comment>
<dbReference type="SUPFAM" id="SSF52799">
    <property type="entry name" value="(Phosphotyrosine protein) phosphatases II"/>
    <property type="match status" value="1"/>
</dbReference>
<dbReference type="InterPro" id="IPR026893">
    <property type="entry name" value="Tyr/Ser_Pase_IphP-type"/>
</dbReference>
<evidence type="ECO:0000259" key="2">
    <source>
        <dbReference type="PROSITE" id="PS50056"/>
    </source>
</evidence>
<dbReference type="PROSITE" id="PS50056">
    <property type="entry name" value="TYR_PHOSPHATASE_2"/>
    <property type="match status" value="1"/>
</dbReference>